<keyword evidence="1" id="KW-0732">Signal</keyword>
<dbReference type="Proteomes" id="UP000679725">
    <property type="component" value="Unassembled WGS sequence"/>
</dbReference>
<evidence type="ECO:0000256" key="1">
    <source>
        <dbReference type="SAM" id="SignalP"/>
    </source>
</evidence>
<evidence type="ECO:0008006" key="4">
    <source>
        <dbReference type="Google" id="ProtNLM"/>
    </source>
</evidence>
<keyword evidence="3" id="KW-1185">Reference proteome</keyword>
<dbReference type="RefSeq" id="WP_215234883.1">
    <property type="nucleotide sequence ID" value="NZ_CAJRAU010000005.1"/>
</dbReference>
<proteinExistence type="predicted"/>
<accession>A0ABM8UTC3</accession>
<sequence length="225" mass="24997">MKKSLLLLLVCVSWTVAGYAQEMSETRNKSVRDDGFARWQYRLQGGYVRRIARISDQVAPGTQDYLKKMKSGYTFGGDIHYFISEPLGFGVKYTHNGYQYTEADFKDKIRMNYFALSGLNRLILRSEDEVLLGVNVGYQSYRDQLAASGAELAITGGTLGAGVEIGYAFRLSPGTKAFLNLALISGTITKVNVETGGRKETVKLDKDEFEGLGRLELTLGLRFGK</sequence>
<feature type="signal peptide" evidence="1">
    <location>
        <begin position="1"/>
        <end position="20"/>
    </location>
</feature>
<feature type="chain" id="PRO_5046334712" description="Outer membrane protein beta-barrel domain-containing protein" evidence="1">
    <location>
        <begin position="21"/>
        <end position="225"/>
    </location>
</feature>
<name>A0ABM8UTC3_9BACT</name>
<reference evidence="2 3" key="1">
    <citation type="submission" date="2021-04" db="EMBL/GenBank/DDBJ databases">
        <authorList>
            <person name="Rodrigo-Torres L."/>
            <person name="Arahal R. D."/>
            <person name="Lucena T."/>
        </authorList>
    </citation>
    <scope>NUCLEOTIDE SEQUENCE [LARGE SCALE GENOMIC DNA]</scope>
    <source>
        <strain evidence="2 3">CECT 9623</strain>
    </source>
</reference>
<organism evidence="2 3">
    <name type="scientific">Dyadobacter linearis</name>
    <dbReference type="NCBI Taxonomy" id="2823330"/>
    <lineage>
        <taxon>Bacteria</taxon>
        <taxon>Pseudomonadati</taxon>
        <taxon>Bacteroidota</taxon>
        <taxon>Cytophagia</taxon>
        <taxon>Cytophagales</taxon>
        <taxon>Spirosomataceae</taxon>
        <taxon>Dyadobacter</taxon>
    </lineage>
</organism>
<comment type="caution">
    <text evidence="2">The sequence shown here is derived from an EMBL/GenBank/DDBJ whole genome shotgun (WGS) entry which is preliminary data.</text>
</comment>
<gene>
    <name evidence="2" type="ORF">DYBT9623_03564</name>
</gene>
<dbReference type="EMBL" id="CAJRAU010000005">
    <property type="protein sequence ID" value="CAG5071564.1"/>
    <property type="molecule type" value="Genomic_DNA"/>
</dbReference>
<evidence type="ECO:0000313" key="2">
    <source>
        <dbReference type="EMBL" id="CAG5071564.1"/>
    </source>
</evidence>
<protein>
    <recommendedName>
        <fullName evidence="4">Outer membrane protein beta-barrel domain-containing protein</fullName>
    </recommendedName>
</protein>
<evidence type="ECO:0000313" key="3">
    <source>
        <dbReference type="Proteomes" id="UP000679725"/>
    </source>
</evidence>